<evidence type="ECO:0000259" key="1">
    <source>
        <dbReference type="Pfam" id="PF13173"/>
    </source>
</evidence>
<sequence>MERWLFDRLLARIAEPLAPVLLVRGPRQVGKSTLQQQLIQRLLSSGFPARSILRAQFEDVPSLRRSSHALLDVAAWYETNVLGETFNEAAHAGRQAVLFLDEAQNLTDWDAQLKQLVDNTDVVCVVTGSSALRIGLGRDSLAGRLQSFDLGTLRLSEIAEVRGYGQLPPFQRENGWADWLTADFWSGLRKHGAARSDVRDLAMAAFSERGAYPRSHVNADVPWNEVADQLNETVVRRVIQHDLRLGDRGRKRDPQLLEEVFRLACRYAGQAPRPALLATEARTRLQANVGDQRIRHYLDFLDSSLLVRQVPALEIRLKKQRSSARLCLCDHGVRAAWLQEEVPLDPVRLAGSPHLSSLAGHLVESVVGYYLTTLSGLDVAHLPERPGTPEVDFVVTVGTRRVPIEVKYQRRIHPEEDIRGLTAFLDLPANEASTGVLICQDANEVEVEDSRVVPVSFADFLLVR</sequence>
<dbReference type="Pfam" id="PF13173">
    <property type="entry name" value="AAA_14"/>
    <property type="match status" value="1"/>
</dbReference>
<dbReference type="SUPFAM" id="SSF52540">
    <property type="entry name" value="P-loop containing nucleoside triphosphate hydrolases"/>
    <property type="match status" value="1"/>
</dbReference>
<dbReference type="InterPro" id="IPR041682">
    <property type="entry name" value="AAA_14"/>
</dbReference>
<accession>A0ABV4I2K2</accession>
<dbReference type="Proteomes" id="UP001566476">
    <property type="component" value="Unassembled WGS sequence"/>
</dbReference>
<dbReference type="PANTHER" id="PTHR43566:SF1">
    <property type="entry name" value="AAA+ ATPASE DOMAIN-CONTAINING PROTEIN"/>
    <property type="match status" value="1"/>
</dbReference>
<comment type="caution">
    <text evidence="3">The sequence shown here is derived from an EMBL/GenBank/DDBJ whole genome shotgun (WGS) entry which is preliminary data.</text>
</comment>
<reference evidence="3 4" key="1">
    <citation type="submission" date="2024-07" db="EMBL/GenBank/DDBJ databases">
        <authorList>
            <person name="Thanompreechachai J."/>
            <person name="Duangmal K."/>
        </authorList>
    </citation>
    <scope>NUCLEOTIDE SEQUENCE [LARGE SCALE GENOMIC DNA]</scope>
    <source>
        <strain evidence="3 4">TBRC 1896</strain>
    </source>
</reference>
<dbReference type="EMBL" id="JBGGTQ010000003">
    <property type="protein sequence ID" value="MEZ0491829.1"/>
    <property type="molecule type" value="Genomic_DNA"/>
</dbReference>
<evidence type="ECO:0000313" key="3">
    <source>
        <dbReference type="EMBL" id="MEZ0491829.1"/>
    </source>
</evidence>
<keyword evidence="3" id="KW-0547">Nucleotide-binding</keyword>
<dbReference type="InterPro" id="IPR025420">
    <property type="entry name" value="DUF4143"/>
</dbReference>
<evidence type="ECO:0000313" key="4">
    <source>
        <dbReference type="Proteomes" id="UP001566476"/>
    </source>
</evidence>
<evidence type="ECO:0000259" key="2">
    <source>
        <dbReference type="Pfam" id="PF13635"/>
    </source>
</evidence>
<protein>
    <submittedName>
        <fullName evidence="3">ATP-binding protein</fullName>
    </submittedName>
</protein>
<organism evidence="3 4">
    <name type="scientific">Kineococcus mangrovi</name>
    <dbReference type="NCBI Taxonomy" id="1660183"/>
    <lineage>
        <taxon>Bacteria</taxon>
        <taxon>Bacillati</taxon>
        <taxon>Actinomycetota</taxon>
        <taxon>Actinomycetes</taxon>
        <taxon>Kineosporiales</taxon>
        <taxon>Kineosporiaceae</taxon>
        <taxon>Kineococcus</taxon>
    </lineage>
</organism>
<proteinExistence type="predicted"/>
<dbReference type="InterPro" id="IPR027417">
    <property type="entry name" value="P-loop_NTPase"/>
</dbReference>
<gene>
    <name evidence="3" type="ORF">AB2L28_06205</name>
</gene>
<dbReference type="Gene3D" id="3.40.50.300">
    <property type="entry name" value="P-loop containing nucleotide triphosphate hydrolases"/>
    <property type="match status" value="1"/>
</dbReference>
<name>A0ABV4I2K2_9ACTN</name>
<dbReference type="RefSeq" id="WP_370717886.1">
    <property type="nucleotide sequence ID" value="NZ_JBGGTQ010000003.1"/>
</dbReference>
<keyword evidence="3" id="KW-0067">ATP-binding</keyword>
<dbReference type="GO" id="GO:0005524">
    <property type="term" value="F:ATP binding"/>
    <property type="evidence" value="ECO:0007669"/>
    <property type="project" value="UniProtKB-KW"/>
</dbReference>
<dbReference type="Pfam" id="PF13635">
    <property type="entry name" value="DUF4143"/>
    <property type="match status" value="1"/>
</dbReference>
<feature type="domain" description="AAA" evidence="1">
    <location>
        <begin position="19"/>
        <end position="158"/>
    </location>
</feature>
<feature type="domain" description="DUF4143" evidence="2">
    <location>
        <begin position="248"/>
        <end position="408"/>
    </location>
</feature>
<keyword evidence="4" id="KW-1185">Reference proteome</keyword>
<dbReference type="PANTHER" id="PTHR43566">
    <property type="entry name" value="CONSERVED PROTEIN"/>
    <property type="match status" value="1"/>
</dbReference>